<evidence type="ECO:0000313" key="3">
    <source>
        <dbReference type="Proteomes" id="UP001596037"/>
    </source>
</evidence>
<dbReference type="Gene3D" id="3.90.1150.10">
    <property type="entry name" value="Aspartate Aminotransferase, domain 1"/>
    <property type="match status" value="1"/>
</dbReference>
<dbReference type="RefSeq" id="WP_376850459.1">
    <property type="nucleotide sequence ID" value="NZ_JBHSMF010000006.1"/>
</dbReference>
<comment type="caution">
    <text evidence="2">The sequence shown here is derived from an EMBL/GenBank/DDBJ whole genome shotgun (WGS) entry which is preliminary data.</text>
</comment>
<dbReference type="InterPro" id="IPR000653">
    <property type="entry name" value="DegT/StrS_aminotransferase"/>
</dbReference>
<organism evidence="2 3">
    <name type="scientific">Caenimonas terrae</name>
    <dbReference type="NCBI Taxonomy" id="696074"/>
    <lineage>
        <taxon>Bacteria</taxon>
        <taxon>Pseudomonadati</taxon>
        <taxon>Pseudomonadota</taxon>
        <taxon>Betaproteobacteria</taxon>
        <taxon>Burkholderiales</taxon>
        <taxon>Comamonadaceae</taxon>
        <taxon>Caenimonas</taxon>
    </lineage>
</organism>
<keyword evidence="2" id="KW-0808">Transferase</keyword>
<dbReference type="Gene3D" id="3.40.640.10">
    <property type="entry name" value="Type I PLP-dependent aspartate aminotransferase-like (Major domain)"/>
    <property type="match status" value="1"/>
</dbReference>
<dbReference type="PANTHER" id="PTHR30244:SF42">
    <property type="entry name" value="UDP-2-ACETAMIDO-2-DEOXY-3-OXO-D-GLUCURONATE AMINOTRANSFERASE"/>
    <property type="match status" value="1"/>
</dbReference>
<dbReference type="EMBL" id="JBHSMF010000006">
    <property type="protein sequence ID" value="MFC5498406.1"/>
    <property type="molecule type" value="Genomic_DNA"/>
</dbReference>
<dbReference type="GO" id="GO:0008483">
    <property type="term" value="F:transaminase activity"/>
    <property type="evidence" value="ECO:0007669"/>
    <property type="project" value="UniProtKB-KW"/>
</dbReference>
<accession>A0ABW0NCL9</accession>
<gene>
    <name evidence="2" type="ORF">ACFPOE_12750</name>
</gene>
<comment type="similarity">
    <text evidence="1">Belongs to the DegT/DnrJ/EryC1 family.</text>
</comment>
<protein>
    <submittedName>
        <fullName evidence="2">DegT/DnrJ/EryC1/StrS family aminotransferase</fullName>
    </submittedName>
</protein>
<keyword evidence="3" id="KW-1185">Reference proteome</keyword>
<keyword evidence="2" id="KW-0032">Aminotransferase</keyword>
<keyword evidence="1" id="KW-0663">Pyridoxal phosphate</keyword>
<dbReference type="SUPFAM" id="SSF53383">
    <property type="entry name" value="PLP-dependent transferases"/>
    <property type="match status" value="1"/>
</dbReference>
<dbReference type="InterPro" id="IPR015422">
    <property type="entry name" value="PyrdxlP-dep_Trfase_small"/>
</dbReference>
<dbReference type="InterPro" id="IPR015421">
    <property type="entry name" value="PyrdxlP-dep_Trfase_major"/>
</dbReference>
<dbReference type="Pfam" id="PF01041">
    <property type="entry name" value="DegT_DnrJ_EryC1"/>
    <property type="match status" value="1"/>
</dbReference>
<reference evidence="3" key="1">
    <citation type="journal article" date="2019" name="Int. J. Syst. Evol. Microbiol.">
        <title>The Global Catalogue of Microorganisms (GCM) 10K type strain sequencing project: providing services to taxonomists for standard genome sequencing and annotation.</title>
        <authorList>
            <consortium name="The Broad Institute Genomics Platform"/>
            <consortium name="The Broad Institute Genome Sequencing Center for Infectious Disease"/>
            <person name="Wu L."/>
            <person name="Ma J."/>
        </authorList>
    </citation>
    <scope>NUCLEOTIDE SEQUENCE [LARGE SCALE GENOMIC DNA]</scope>
    <source>
        <strain evidence="3">CCUG 57401</strain>
    </source>
</reference>
<dbReference type="InterPro" id="IPR015424">
    <property type="entry name" value="PyrdxlP-dep_Trfase"/>
</dbReference>
<proteinExistence type="inferred from homology"/>
<evidence type="ECO:0000256" key="1">
    <source>
        <dbReference type="RuleBase" id="RU004508"/>
    </source>
</evidence>
<sequence>MITKAAESKTNFAKNLVFTRNARSAWGHLLRGVKGATAPSVLLPSYIGITDREGSGVFDPISETASTYAFYKLDGQLRIDLDDFARCLQTGNLDVVLVIHYFGFCRNDMDHVSKICAAHGVLLVEDCAHALQRGILDRGLGSFGEYSFYSLHKYMATDSGGVLKINSDRVRLPQLPSEDGISLDSMGQYIKTNFSEVANARIDNFKAYLKYLPVLDEVKVMYELGEGEVPYSFPVRIKGGMREKLYFHLNNRGIPVTALYYRLIEEIKEDLFPVSYDLSREILNFPVHQDITPVDVEVICSVVDEFYRT</sequence>
<dbReference type="PANTHER" id="PTHR30244">
    <property type="entry name" value="TRANSAMINASE"/>
    <property type="match status" value="1"/>
</dbReference>
<evidence type="ECO:0000313" key="2">
    <source>
        <dbReference type="EMBL" id="MFC5498406.1"/>
    </source>
</evidence>
<dbReference type="Proteomes" id="UP001596037">
    <property type="component" value="Unassembled WGS sequence"/>
</dbReference>
<name>A0ABW0NCL9_9BURK</name>